<dbReference type="Proteomes" id="UP000076661">
    <property type="component" value="Unassembled WGS sequence"/>
</dbReference>
<dbReference type="PATRIC" id="fig|1365257.3.peg.4445"/>
<evidence type="ECO:0000313" key="2">
    <source>
        <dbReference type="Proteomes" id="UP000076661"/>
    </source>
</evidence>
<name>A0A167JRD5_9GAMM</name>
<evidence type="ECO:0008006" key="3">
    <source>
        <dbReference type="Google" id="ProtNLM"/>
    </source>
</evidence>
<dbReference type="RefSeq" id="WP_063382653.1">
    <property type="nucleotide sequence ID" value="NZ_AUXX01000045.1"/>
</dbReference>
<organism evidence="1 2">
    <name type="scientific">Pseudoalteromonas luteoviolacea S4060-1</name>
    <dbReference type="NCBI Taxonomy" id="1365257"/>
    <lineage>
        <taxon>Bacteria</taxon>
        <taxon>Pseudomonadati</taxon>
        <taxon>Pseudomonadota</taxon>
        <taxon>Gammaproteobacteria</taxon>
        <taxon>Alteromonadales</taxon>
        <taxon>Pseudoalteromonadaceae</taxon>
        <taxon>Pseudoalteromonas</taxon>
    </lineage>
</organism>
<comment type="caution">
    <text evidence="1">The sequence shown here is derived from an EMBL/GenBank/DDBJ whole genome shotgun (WGS) entry which is preliminary data.</text>
</comment>
<dbReference type="AlphaFoldDB" id="A0A167JRD5"/>
<dbReference type="EMBL" id="AUXX01000045">
    <property type="protein sequence ID" value="KZN61551.1"/>
    <property type="molecule type" value="Genomic_DNA"/>
</dbReference>
<sequence>MNISGMPLADQTVNDVVLPGEGYYPSLSTAEFTRDYNVATEYANKPDMLKSKLTFARAEVEQQLQHNRLTVNQSLEAQQVMFYRHAVYSKAKAALLISKLDSTHRDKASQQQLAANENKEHWDWESLNAVRLLVALTPNLRVSLL</sequence>
<evidence type="ECO:0000313" key="1">
    <source>
        <dbReference type="EMBL" id="KZN61551.1"/>
    </source>
</evidence>
<protein>
    <recommendedName>
        <fullName evidence="3">Phage head protein</fullName>
    </recommendedName>
</protein>
<proteinExistence type="predicted"/>
<accession>A0A167JRD5</accession>
<reference evidence="1 2" key="1">
    <citation type="submission" date="2013-07" db="EMBL/GenBank/DDBJ databases">
        <title>Comparative Genomic and Metabolomic Analysis of Twelve Strains of Pseudoalteromonas luteoviolacea.</title>
        <authorList>
            <person name="Vynne N.G."/>
            <person name="Mansson M."/>
            <person name="Gram L."/>
        </authorList>
    </citation>
    <scope>NUCLEOTIDE SEQUENCE [LARGE SCALE GENOMIC DNA]</scope>
    <source>
        <strain evidence="1 2">S4060-1</strain>
    </source>
</reference>
<gene>
    <name evidence="1" type="ORF">N478_05640</name>
</gene>